<gene>
    <name evidence="1" type="ORF">BU24DRAFT_464412</name>
</gene>
<evidence type="ECO:0000313" key="1">
    <source>
        <dbReference type="EMBL" id="KAF2013653.1"/>
    </source>
</evidence>
<accession>A0A6A5XL34</accession>
<name>A0A6A5XL34_9PLEO</name>
<evidence type="ECO:0000313" key="2">
    <source>
        <dbReference type="Proteomes" id="UP000799778"/>
    </source>
</evidence>
<proteinExistence type="predicted"/>
<sequence>MGNVLAAAYEEQRLLCQRHPLGVKFEIEEVKVSLKIPRPREVFFALRGGHVLFNRTDHIILRLTSQANSL</sequence>
<organism evidence="1 2">
    <name type="scientific">Aaosphaeria arxii CBS 175.79</name>
    <dbReference type="NCBI Taxonomy" id="1450172"/>
    <lineage>
        <taxon>Eukaryota</taxon>
        <taxon>Fungi</taxon>
        <taxon>Dikarya</taxon>
        <taxon>Ascomycota</taxon>
        <taxon>Pezizomycotina</taxon>
        <taxon>Dothideomycetes</taxon>
        <taxon>Pleosporomycetidae</taxon>
        <taxon>Pleosporales</taxon>
        <taxon>Pleosporales incertae sedis</taxon>
        <taxon>Aaosphaeria</taxon>
    </lineage>
</organism>
<dbReference type="RefSeq" id="XP_033381992.1">
    <property type="nucleotide sequence ID" value="XM_033532202.1"/>
</dbReference>
<dbReference type="GeneID" id="54289599"/>
<keyword evidence="2" id="KW-1185">Reference proteome</keyword>
<dbReference type="EMBL" id="ML978071">
    <property type="protein sequence ID" value="KAF2013653.1"/>
    <property type="molecule type" value="Genomic_DNA"/>
</dbReference>
<dbReference type="OrthoDB" id="432970at2759"/>
<dbReference type="Proteomes" id="UP000799778">
    <property type="component" value="Unassembled WGS sequence"/>
</dbReference>
<protein>
    <submittedName>
        <fullName evidence="1">Uncharacterized protein</fullName>
    </submittedName>
</protein>
<dbReference type="AlphaFoldDB" id="A0A6A5XL34"/>
<reference evidence="1" key="1">
    <citation type="journal article" date="2020" name="Stud. Mycol.">
        <title>101 Dothideomycetes genomes: a test case for predicting lifestyles and emergence of pathogens.</title>
        <authorList>
            <person name="Haridas S."/>
            <person name="Albert R."/>
            <person name="Binder M."/>
            <person name="Bloem J."/>
            <person name="Labutti K."/>
            <person name="Salamov A."/>
            <person name="Andreopoulos B."/>
            <person name="Baker S."/>
            <person name="Barry K."/>
            <person name="Bills G."/>
            <person name="Bluhm B."/>
            <person name="Cannon C."/>
            <person name="Castanera R."/>
            <person name="Culley D."/>
            <person name="Daum C."/>
            <person name="Ezra D."/>
            <person name="Gonzalez J."/>
            <person name="Henrissat B."/>
            <person name="Kuo A."/>
            <person name="Liang C."/>
            <person name="Lipzen A."/>
            <person name="Lutzoni F."/>
            <person name="Magnuson J."/>
            <person name="Mondo S."/>
            <person name="Nolan M."/>
            <person name="Ohm R."/>
            <person name="Pangilinan J."/>
            <person name="Park H.-J."/>
            <person name="Ramirez L."/>
            <person name="Alfaro M."/>
            <person name="Sun H."/>
            <person name="Tritt A."/>
            <person name="Yoshinaga Y."/>
            <person name="Zwiers L.-H."/>
            <person name="Turgeon B."/>
            <person name="Goodwin S."/>
            <person name="Spatafora J."/>
            <person name="Crous P."/>
            <person name="Grigoriev I."/>
        </authorList>
    </citation>
    <scope>NUCLEOTIDE SEQUENCE</scope>
    <source>
        <strain evidence="1">CBS 175.79</strain>
    </source>
</reference>